<proteinExistence type="predicted"/>
<gene>
    <name evidence="1" type="ORF">CEE60_10720</name>
</gene>
<evidence type="ECO:0000313" key="1">
    <source>
        <dbReference type="EMBL" id="OWQ54112.1"/>
    </source>
</evidence>
<name>A0A246HN75_STEMA</name>
<organism evidence="1 2">
    <name type="scientific">Stenotrophomonas maltophilia</name>
    <name type="common">Pseudomonas maltophilia</name>
    <name type="synonym">Xanthomonas maltophilia</name>
    <dbReference type="NCBI Taxonomy" id="40324"/>
    <lineage>
        <taxon>Bacteria</taxon>
        <taxon>Pseudomonadati</taxon>
        <taxon>Pseudomonadota</taxon>
        <taxon>Gammaproteobacteria</taxon>
        <taxon>Lysobacterales</taxon>
        <taxon>Lysobacteraceae</taxon>
        <taxon>Stenotrophomonas</taxon>
        <taxon>Stenotrophomonas maltophilia group</taxon>
    </lineage>
</organism>
<dbReference type="AlphaFoldDB" id="A0A246HN75"/>
<dbReference type="OrthoDB" id="6043043at2"/>
<comment type="caution">
    <text evidence="1">The sequence shown here is derived from an EMBL/GenBank/DDBJ whole genome shotgun (WGS) entry which is preliminary data.</text>
</comment>
<accession>A0A246HN75</accession>
<sequence>MHAQTRRTSSVEPALMDAWERLQVHYARHHNAAPFWDAYQAIQDELTRSHPHHRVAVCNRLATLAERLGVVRHAHLLGDHRSESRHTGSTSP</sequence>
<dbReference type="EMBL" id="NIVS01000020">
    <property type="protein sequence ID" value="OWQ54112.1"/>
    <property type="molecule type" value="Genomic_DNA"/>
</dbReference>
<reference evidence="1 2" key="1">
    <citation type="submission" date="2017-06" db="EMBL/GenBank/DDBJ databases">
        <authorList>
            <person name="Kim H.J."/>
            <person name="Triplett B.A."/>
        </authorList>
    </citation>
    <scope>NUCLEOTIDE SEQUENCE [LARGE SCALE GENOMIC DNA]</scope>
    <source>
        <strain evidence="1 2">13146</strain>
    </source>
</reference>
<protein>
    <submittedName>
        <fullName evidence="1">Uncharacterized protein</fullName>
    </submittedName>
</protein>
<dbReference type="Proteomes" id="UP000198157">
    <property type="component" value="Unassembled WGS sequence"/>
</dbReference>
<evidence type="ECO:0000313" key="2">
    <source>
        <dbReference type="Proteomes" id="UP000198157"/>
    </source>
</evidence>